<dbReference type="Gene3D" id="3.50.50.60">
    <property type="entry name" value="FAD/NAD(P)-binding domain"/>
    <property type="match status" value="1"/>
</dbReference>
<keyword evidence="2" id="KW-0285">Flavoprotein</keyword>
<dbReference type="PRINTS" id="PR00368">
    <property type="entry name" value="FADPNR"/>
</dbReference>
<dbReference type="RefSeq" id="WP_338737648.1">
    <property type="nucleotide sequence ID" value="NZ_CP146612.1"/>
</dbReference>
<dbReference type="InterPro" id="IPR036188">
    <property type="entry name" value="FAD/NAD-bd_sf"/>
</dbReference>
<evidence type="ECO:0000259" key="5">
    <source>
        <dbReference type="Pfam" id="PF22780"/>
    </source>
</evidence>
<dbReference type="InterPro" id="IPR057661">
    <property type="entry name" value="RsdA/BaiN/AoA(So)_Rossmann"/>
</dbReference>
<accession>A0ABZ2JAR0</accession>
<protein>
    <submittedName>
        <fullName evidence="6">Aminoacetone oxidase family FAD-binding enzyme</fullName>
    </submittedName>
</protein>
<evidence type="ECO:0000313" key="6">
    <source>
        <dbReference type="EMBL" id="WWX25470.1"/>
    </source>
</evidence>
<feature type="domain" description="RsdA/BaiN/AoA(So)-like Rossmann fold-like" evidence="4">
    <location>
        <begin position="31"/>
        <end position="458"/>
    </location>
</feature>
<dbReference type="EMBL" id="CP146612">
    <property type="protein sequence ID" value="WWX25470.1"/>
    <property type="molecule type" value="Genomic_DNA"/>
</dbReference>
<dbReference type="Gene3D" id="1.10.8.260">
    <property type="entry name" value="HI0933 insert domain-like"/>
    <property type="match status" value="1"/>
</dbReference>
<dbReference type="Pfam" id="PF03486">
    <property type="entry name" value="HI0933_like"/>
    <property type="match status" value="1"/>
</dbReference>
<evidence type="ECO:0000313" key="7">
    <source>
        <dbReference type="Proteomes" id="UP001375370"/>
    </source>
</evidence>
<dbReference type="InterPro" id="IPR023166">
    <property type="entry name" value="BaiN-like_dom_sf"/>
</dbReference>
<name>A0ABZ2JAR0_9CHLR</name>
<evidence type="ECO:0000256" key="2">
    <source>
        <dbReference type="ARBA" id="ARBA00022630"/>
    </source>
</evidence>
<evidence type="ECO:0000256" key="3">
    <source>
        <dbReference type="ARBA" id="ARBA00022827"/>
    </source>
</evidence>
<keyword evidence="7" id="KW-1185">Reference proteome</keyword>
<proteinExistence type="predicted"/>
<comment type="cofactor">
    <cofactor evidence="1">
        <name>FAD</name>
        <dbReference type="ChEBI" id="CHEBI:57692"/>
    </cofactor>
</comment>
<evidence type="ECO:0000259" key="4">
    <source>
        <dbReference type="Pfam" id="PF03486"/>
    </source>
</evidence>
<feature type="domain" description="RsdA/BaiN/AoA(So)-like insert" evidence="5">
    <location>
        <begin position="279"/>
        <end position="405"/>
    </location>
</feature>
<sequence length="467" mass="49976">MCRYIFRHFTHLRKDNIKSVNPIQEPHRSGRVIVIGGGAAGLMAAGRAAELGADVTIIERMEAPGKKLLITGKGRCNITNSAPLKEFLNAFGPNGRFLYGAFHRFFRDDLLDLMRRYGVETEVERGGRVFPASDAAADVVAALLSYVNNGAAIKLNTRAAAIEHDDQGVTGVRLETGELLKAGAVILAAGGSSFPATGSAGDGFRLARIAGHRVNKLYPALVPLVLKEMGFAQACQGVSLANVRLTAFGCDRTAVPDMTINYDYGRGTKHEKPPVPMIESRFGEMLFTHFGIGGPITLLMSQAVARALDDGPVTIVIDLKPALTNKVLDARLQREFAAAPRRQLPALLRQLLPEKMVEPIAILSTIPPGRTAATITAEERHGLVKLLKNLSFEVKTPLPLTAAMVTAGGVELTEIDPRSMSSKLLNGLYLAGEVLDLDADTGGYNLQAAFSTGWVAGEAAAAFARQQ</sequence>
<reference evidence="6 7" key="1">
    <citation type="submission" date="2024-03" db="EMBL/GenBank/DDBJ databases">
        <title>A Dehalogenimonas Isolated from Estuarine Sediments Dihaloeliminates Chlorinated Alkanes.</title>
        <authorList>
            <person name="Yang Y."/>
            <person name="Wang H."/>
        </authorList>
    </citation>
    <scope>NUCLEOTIDE SEQUENCE [LARGE SCALE GENOMIC DNA]</scope>
    <source>
        <strain evidence="6 7">W</strain>
    </source>
</reference>
<dbReference type="Gene3D" id="2.40.30.10">
    <property type="entry name" value="Translation factors"/>
    <property type="match status" value="1"/>
</dbReference>
<dbReference type="SUPFAM" id="SSF160996">
    <property type="entry name" value="HI0933 insert domain-like"/>
    <property type="match status" value="1"/>
</dbReference>
<dbReference type="NCBIfam" id="TIGR00275">
    <property type="entry name" value="aminoacetone oxidase family FAD-binding enzyme"/>
    <property type="match status" value="1"/>
</dbReference>
<dbReference type="PANTHER" id="PTHR42887">
    <property type="entry name" value="OS12G0638800 PROTEIN"/>
    <property type="match status" value="1"/>
</dbReference>
<dbReference type="InterPro" id="IPR055178">
    <property type="entry name" value="RsdA/BaiN/AoA(So)-like_dom"/>
</dbReference>
<dbReference type="SUPFAM" id="SSF51905">
    <property type="entry name" value="FAD/NAD(P)-binding domain"/>
    <property type="match status" value="1"/>
</dbReference>
<dbReference type="InterPro" id="IPR004792">
    <property type="entry name" value="BaiN-like"/>
</dbReference>
<dbReference type="PRINTS" id="PR00411">
    <property type="entry name" value="PNDRDTASEI"/>
</dbReference>
<dbReference type="PANTHER" id="PTHR42887:SF2">
    <property type="entry name" value="OS12G0638800 PROTEIN"/>
    <property type="match status" value="1"/>
</dbReference>
<dbReference type="Proteomes" id="UP001375370">
    <property type="component" value="Chromosome"/>
</dbReference>
<keyword evidence="3" id="KW-0274">FAD</keyword>
<organism evidence="6 7">
    <name type="scientific">Candidatus Dehalogenimonas loeffleri</name>
    <dbReference type="NCBI Taxonomy" id="3127115"/>
    <lineage>
        <taxon>Bacteria</taxon>
        <taxon>Bacillati</taxon>
        <taxon>Chloroflexota</taxon>
        <taxon>Dehalococcoidia</taxon>
        <taxon>Dehalococcoidales</taxon>
        <taxon>Dehalococcoidaceae</taxon>
        <taxon>Dehalogenimonas</taxon>
    </lineage>
</organism>
<gene>
    <name evidence="6" type="ORF">V8247_00435</name>
</gene>
<dbReference type="Pfam" id="PF22780">
    <property type="entry name" value="HI0933_like_1st"/>
    <property type="match status" value="1"/>
</dbReference>
<evidence type="ECO:0000256" key="1">
    <source>
        <dbReference type="ARBA" id="ARBA00001974"/>
    </source>
</evidence>